<evidence type="ECO:0000313" key="14">
    <source>
        <dbReference type="Proteomes" id="UP000085678"/>
    </source>
</evidence>
<dbReference type="InterPro" id="IPR036640">
    <property type="entry name" value="ABC1_TM_sf"/>
</dbReference>
<dbReference type="CDD" id="cd18574">
    <property type="entry name" value="ABC_6TM_ABCB8_like"/>
    <property type="match status" value="1"/>
</dbReference>
<dbReference type="InterPro" id="IPR003439">
    <property type="entry name" value="ABC_transporter-like_ATP-bd"/>
</dbReference>
<dbReference type="PROSITE" id="PS50929">
    <property type="entry name" value="ABC_TM1F"/>
    <property type="match status" value="1"/>
</dbReference>
<dbReference type="Pfam" id="PF00664">
    <property type="entry name" value="ABC_membrane"/>
    <property type="match status" value="1"/>
</dbReference>
<evidence type="ECO:0000256" key="2">
    <source>
        <dbReference type="ARBA" id="ARBA00004273"/>
    </source>
</evidence>
<dbReference type="Gene3D" id="1.20.1560.10">
    <property type="entry name" value="ABC transporter type 1, transmembrane domain"/>
    <property type="match status" value="1"/>
</dbReference>
<dbReference type="GO" id="GO:0016887">
    <property type="term" value="F:ATP hydrolysis activity"/>
    <property type="evidence" value="ECO:0007669"/>
    <property type="project" value="InterPro"/>
</dbReference>
<dbReference type="Proteomes" id="UP000085678">
    <property type="component" value="Unplaced"/>
</dbReference>
<dbReference type="InterPro" id="IPR011527">
    <property type="entry name" value="ABC1_TM_dom"/>
</dbReference>
<keyword evidence="11 12" id="KW-0472">Membrane</keyword>
<evidence type="ECO:0000256" key="8">
    <source>
        <dbReference type="ARBA" id="ARBA00022989"/>
    </source>
</evidence>
<evidence type="ECO:0000259" key="13">
    <source>
        <dbReference type="PROSITE" id="PS50929"/>
    </source>
</evidence>
<dbReference type="InterPro" id="IPR039421">
    <property type="entry name" value="Type_1_exporter"/>
</dbReference>
<accession>A0A1S3KF87</accession>
<dbReference type="PANTHER" id="PTHR43394:SF17">
    <property type="entry name" value="MITOCHONDRIAL POTASSIUM CHANNEL ATP-BINDING SUBUNIT"/>
    <property type="match status" value="1"/>
</dbReference>
<dbReference type="KEGG" id="lak:106181323"/>
<dbReference type="OrthoDB" id="6500128at2759"/>
<evidence type="ECO:0000256" key="4">
    <source>
        <dbReference type="ARBA" id="ARBA00022448"/>
    </source>
</evidence>
<feature type="transmembrane region" description="Helical" evidence="12">
    <location>
        <begin position="253"/>
        <end position="270"/>
    </location>
</feature>
<evidence type="ECO:0000256" key="1">
    <source>
        <dbReference type="ARBA" id="ARBA00004141"/>
    </source>
</evidence>
<keyword evidence="7" id="KW-0809">Transit peptide</keyword>
<dbReference type="FunFam" id="1.20.1560.10:FF:000016">
    <property type="entry name" value="ATP-binding cassette sub-family B member 8, mitochondrial"/>
    <property type="match status" value="1"/>
</dbReference>
<keyword evidence="10" id="KW-0496">Mitochondrion</keyword>
<keyword evidence="8 12" id="KW-1133">Transmembrane helix</keyword>
<dbReference type="RefSeq" id="XP_013421119.1">
    <property type="nucleotide sequence ID" value="XM_013565665.1"/>
</dbReference>
<dbReference type="GO" id="GO:0005524">
    <property type="term" value="F:ATP binding"/>
    <property type="evidence" value="ECO:0007669"/>
    <property type="project" value="UniProtKB-KW"/>
</dbReference>
<dbReference type="PANTHER" id="PTHR43394">
    <property type="entry name" value="ATP-DEPENDENT PERMEASE MDL1, MITOCHONDRIAL"/>
    <property type="match status" value="1"/>
</dbReference>
<dbReference type="AlphaFoldDB" id="A0A1S3KF87"/>
<evidence type="ECO:0000313" key="15">
    <source>
        <dbReference type="RefSeq" id="XP_013421119.1"/>
    </source>
</evidence>
<dbReference type="SUPFAM" id="SSF90123">
    <property type="entry name" value="ABC transporter transmembrane region"/>
    <property type="match status" value="1"/>
</dbReference>
<evidence type="ECO:0000256" key="12">
    <source>
        <dbReference type="SAM" id="Phobius"/>
    </source>
</evidence>
<keyword evidence="15" id="KW-0547">Nucleotide-binding</keyword>
<evidence type="ECO:0000256" key="5">
    <source>
        <dbReference type="ARBA" id="ARBA00022692"/>
    </source>
</evidence>
<dbReference type="GO" id="GO:0006811">
    <property type="term" value="P:monoatomic ion transport"/>
    <property type="evidence" value="ECO:0007669"/>
    <property type="project" value="UniProtKB-KW"/>
</dbReference>
<evidence type="ECO:0000256" key="6">
    <source>
        <dbReference type="ARBA" id="ARBA00022792"/>
    </source>
</evidence>
<dbReference type="GO" id="GO:0015421">
    <property type="term" value="F:ABC-type oligopeptide transporter activity"/>
    <property type="evidence" value="ECO:0007669"/>
    <property type="project" value="TreeGrafter"/>
</dbReference>
<proteinExistence type="inferred from homology"/>
<feature type="transmembrane region" description="Helical" evidence="12">
    <location>
        <begin position="276"/>
        <end position="296"/>
    </location>
</feature>
<name>A0A1S3KF87_LINAN</name>
<reference evidence="15" key="1">
    <citation type="submission" date="2025-08" db="UniProtKB">
        <authorList>
            <consortium name="RefSeq"/>
        </authorList>
    </citation>
    <scope>IDENTIFICATION</scope>
    <source>
        <tissue evidence="15">Gonads</tissue>
    </source>
</reference>
<dbReference type="GO" id="GO:0005743">
    <property type="term" value="C:mitochondrial inner membrane"/>
    <property type="evidence" value="ECO:0007669"/>
    <property type="project" value="UniProtKB-SubCell"/>
</dbReference>
<dbReference type="SUPFAM" id="SSF52540">
    <property type="entry name" value="P-loop containing nucleoside triphosphate hydrolases"/>
    <property type="match status" value="1"/>
</dbReference>
<organism evidence="14 15">
    <name type="scientific">Lingula anatina</name>
    <name type="common">Brachiopod</name>
    <name type="synonym">Lingula unguis</name>
    <dbReference type="NCBI Taxonomy" id="7574"/>
    <lineage>
        <taxon>Eukaryota</taxon>
        <taxon>Metazoa</taxon>
        <taxon>Spiralia</taxon>
        <taxon>Lophotrochozoa</taxon>
        <taxon>Brachiopoda</taxon>
        <taxon>Linguliformea</taxon>
        <taxon>Lingulata</taxon>
        <taxon>Lingulida</taxon>
        <taxon>Linguloidea</taxon>
        <taxon>Lingulidae</taxon>
        <taxon>Lingula</taxon>
    </lineage>
</organism>
<dbReference type="Pfam" id="PF00005">
    <property type="entry name" value="ABC_tran"/>
    <property type="match status" value="1"/>
</dbReference>
<protein>
    <submittedName>
        <fullName evidence="15">ATP-binding cassette sub-family B member 8, mitochondrial</fullName>
    </submittedName>
</protein>
<evidence type="ECO:0000256" key="3">
    <source>
        <dbReference type="ARBA" id="ARBA00007577"/>
    </source>
</evidence>
<comment type="subcellular location">
    <subcellularLocation>
        <location evidence="1">Membrane</location>
        <topology evidence="1">Multi-pass membrane protein</topology>
    </subcellularLocation>
    <subcellularLocation>
        <location evidence="2">Mitochondrion inner membrane</location>
    </subcellularLocation>
</comment>
<dbReference type="InterPro" id="IPR027417">
    <property type="entry name" value="P-loop_NTPase"/>
</dbReference>
<evidence type="ECO:0000256" key="11">
    <source>
        <dbReference type="ARBA" id="ARBA00023136"/>
    </source>
</evidence>
<keyword evidence="5 12" id="KW-0812">Transmembrane</keyword>
<evidence type="ECO:0000256" key="10">
    <source>
        <dbReference type="ARBA" id="ARBA00023128"/>
    </source>
</evidence>
<feature type="transmembrane region" description="Helical" evidence="12">
    <location>
        <begin position="125"/>
        <end position="145"/>
    </location>
</feature>
<dbReference type="FunCoup" id="A0A1S3KF87">
    <property type="interactions" value="146"/>
</dbReference>
<dbReference type="InParanoid" id="A0A1S3KF87"/>
<keyword evidence="9" id="KW-0406">Ion transport</keyword>
<dbReference type="GO" id="GO:0090374">
    <property type="term" value="P:oligopeptide export from mitochondrion"/>
    <property type="evidence" value="ECO:0007669"/>
    <property type="project" value="TreeGrafter"/>
</dbReference>
<feature type="domain" description="ABC transmembrane type-1" evidence="13">
    <location>
        <begin position="129"/>
        <end position="417"/>
    </location>
</feature>
<keyword evidence="4" id="KW-0813">Transport</keyword>
<gene>
    <name evidence="15" type="primary">LOC106181323</name>
</gene>
<dbReference type="GeneID" id="106181323"/>
<evidence type="ECO:0000256" key="9">
    <source>
        <dbReference type="ARBA" id="ARBA00023065"/>
    </source>
</evidence>
<keyword evidence="14" id="KW-1185">Reference proteome</keyword>
<sequence>MAISMYLSRVCLTKNYLSRLTQQGRKTRELFTDKFQPRNRFQSHFWFKQKTQTSQPLNKGFPAYGLKFGFGIAGGLILICCKSQHALCEPKRKKNSRLIETKDEDQGPDPNFNWKEFIKVLLPEIWYLIAAIVSAFAVAVVNIQIPMMLGELVNVVAEFTKDANVDYFSEIRQPAIKLISMYGLQAAMTTGYIALLSTVGERVACRMRKELFQSLIRQDIVFFDAHKTGELINRLTSDVQDFKSSFKLCISQGLRSATQTIGCIVSLYLLSPKLTLLMVVVVPSLVAGGALIGSGLRKLSKAAQAQIAQATSVADEALGNARTVRAFAMEPKEIELFNKEADQAMYMNENLGYGIGVFQGLANLALNGIVLGVMYAGGYLMATHELSPGDLMSFLVATQTIQRSLAQMSLLFGSAVRGVSAGARVFEYTSLKPEIPLTGGQCIPYYAMYGNIEFKNVSFSYPTRPEQEVLHNFSLKIPAGKVVALCGLSGGGKSTIAALLERFYDVKNGSITVDDVDIKDLDPSWLRGRAIGFINQRKFIPNVKEMRTRFSYLSLRWPNSKEERYIRILSRTVLVIAHRLSTIQNADIIAVVANGRIAELGDHLTLKRKRGLYWELIKQQQIEDEVHEQNTKYREQQG</sequence>
<dbReference type="Gene3D" id="3.40.50.300">
    <property type="entry name" value="P-loop containing nucleotide triphosphate hydrolases"/>
    <property type="match status" value="2"/>
</dbReference>
<dbReference type="STRING" id="7574.A0A1S3KF87"/>
<evidence type="ECO:0000256" key="7">
    <source>
        <dbReference type="ARBA" id="ARBA00022946"/>
    </source>
</evidence>
<keyword evidence="6" id="KW-0999">Mitochondrion inner membrane</keyword>
<comment type="similarity">
    <text evidence="3">Belongs to the ABC transporter superfamily. ABCB family. Multidrug resistance exporter (TC 3.A.1.201) subfamily.</text>
</comment>
<feature type="transmembrane region" description="Helical" evidence="12">
    <location>
        <begin position="179"/>
        <end position="199"/>
    </location>
</feature>
<keyword evidence="15" id="KW-0067">ATP-binding</keyword>